<accession>A0A1Y0B4E9</accession>
<evidence type="ECO:0000313" key="1">
    <source>
        <dbReference type="EMBL" id="ART32270.1"/>
    </source>
</evidence>
<proteinExistence type="predicted"/>
<gene>
    <name evidence="1" type="ORF">AEK19_MT2118</name>
</gene>
<name>A0A1Y0B4E9_9LAMI</name>
<sequence length="97" mass="11579">MYMNQFSSLYVTNPFIYDQHLLHFFLNESISIEKRNPLFKSLGRLWIFRRIHGWSSPITSETLVSIESQFDFIKLFRVLGLGEMLQISLNKHFKSSY</sequence>
<protein>
    <submittedName>
        <fullName evidence="1">Uncharacterized protein</fullName>
    </submittedName>
</protein>
<dbReference type="AlphaFoldDB" id="A0A1Y0B4E9"/>
<dbReference type="EMBL" id="KY774314">
    <property type="protein sequence ID" value="ART32270.1"/>
    <property type="molecule type" value="Genomic_DNA"/>
</dbReference>
<geneLocation type="mitochondrion" evidence="1"/>
<organism evidence="1">
    <name type="scientific">Utricularia reniformis</name>
    <dbReference type="NCBI Taxonomy" id="192314"/>
    <lineage>
        <taxon>Eukaryota</taxon>
        <taxon>Viridiplantae</taxon>
        <taxon>Streptophyta</taxon>
        <taxon>Embryophyta</taxon>
        <taxon>Tracheophyta</taxon>
        <taxon>Spermatophyta</taxon>
        <taxon>Magnoliopsida</taxon>
        <taxon>eudicotyledons</taxon>
        <taxon>Gunneridae</taxon>
        <taxon>Pentapetalae</taxon>
        <taxon>asterids</taxon>
        <taxon>lamiids</taxon>
        <taxon>Lamiales</taxon>
        <taxon>Lentibulariaceae</taxon>
        <taxon>Utricularia</taxon>
    </lineage>
</organism>
<reference evidence="1" key="1">
    <citation type="submission" date="2017-03" db="EMBL/GenBank/DDBJ databases">
        <title>The mitochondrial genome of the carnivorous plant Utricularia reniformis (Lentibulariaceae): structure, comparative analysis and evolutionary landmarks.</title>
        <authorList>
            <person name="Silva S.R."/>
            <person name="Alvarenga D.O."/>
            <person name="Michael T.P."/>
            <person name="Miranda V.F.O."/>
            <person name="Varani A.M."/>
        </authorList>
    </citation>
    <scope>NUCLEOTIDE SEQUENCE</scope>
</reference>
<keyword evidence="1" id="KW-0496">Mitochondrion</keyword>